<evidence type="ECO:0000256" key="6">
    <source>
        <dbReference type="ARBA" id="ARBA00022989"/>
    </source>
</evidence>
<dbReference type="GO" id="GO:0015297">
    <property type="term" value="F:antiporter activity"/>
    <property type="evidence" value="ECO:0007669"/>
    <property type="project" value="InterPro"/>
</dbReference>
<feature type="transmembrane region" description="Helical" evidence="10">
    <location>
        <begin position="390"/>
        <end position="408"/>
    </location>
</feature>
<name>A0A6P6A3W4_DURZI</name>
<evidence type="ECO:0000313" key="15">
    <source>
        <dbReference type="RefSeq" id="XP_022759462.1"/>
    </source>
</evidence>
<dbReference type="KEGG" id="dzi:111305865"/>
<feature type="transmembrane region" description="Helical" evidence="10">
    <location>
        <begin position="81"/>
        <end position="103"/>
    </location>
</feature>
<comment type="subcellular location">
    <subcellularLocation>
        <location evidence="1">Membrane</location>
        <topology evidence="1">Multi-pass membrane protein</topology>
    </subcellularLocation>
</comment>
<evidence type="ECO:0000256" key="2">
    <source>
        <dbReference type="ARBA" id="ARBA00022448"/>
    </source>
</evidence>
<organism evidence="14 15">
    <name type="scientific">Durio zibethinus</name>
    <name type="common">Durian</name>
    <dbReference type="NCBI Taxonomy" id="66656"/>
    <lineage>
        <taxon>Eukaryota</taxon>
        <taxon>Viridiplantae</taxon>
        <taxon>Streptophyta</taxon>
        <taxon>Embryophyta</taxon>
        <taxon>Tracheophyta</taxon>
        <taxon>Spermatophyta</taxon>
        <taxon>Magnoliopsida</taxon>
        <taxon>eudicotyledons</taxon>
        <taxon>Gunneridae</taxon>
        <taxon>Pentapetalae</taxon>
        <taxon>rosids</taxon>
        <taxon>malvids</taxon>
        <taxon>Malvales</taxon>
        <taxon>Malvaceae</taxon>
        <taxon>Helicteroideae</taxon>
        <taxon>Durio</taxon>
    </lineage>
</organism>
<evidence type="ECO:0000259" key="13">
    <source>
        <dbReference type="Pfam" id="PF23259"/>
    </source>
</evidence>
<dbReference type="Gene3D" id="1.20.1530.20">
    <property type="match status" value="1"/>
</dbReference>
<evidence type="ECO:0000256" key="7">
    <source>
        <dbReference type="ARBA" id="ARBA00023065"/>
    </source>
</evidence>
<feature type="transmembrane region" description="Helical" evidence="10">
    <location>
        <begin position="48"/>
        <end position="69"/>
    </location>
</feature>
<dbReference type="AlphaFoldDB" id="A0A6P6A3W4"/>
<evidence type="ECO:0000259" key="12">
    <source>
        <dbReference type="Pfam" id="PF23256"/>
    </source>
</evidence>
<feature type="transmembrane region" description="Helical" evidence="10">
    <location>
        <begin position="211"/>
        <end position="234"/>
    </location>
</feature>
<gene>
    <name evidence="15" type="primary">LOC111305865</name>
</gene>
<evidence type="ECO:0000313" key="14">
    <source>
        <dbReference type="Proteomes" id="UP000515121"/>
    </source>
</evidence>
<dbReference type="InterPro" id="IPR050794">
    <property type="entry name" value="CPA2_transporter"/>
</dbReference>
<dbReference type="OrthoDB" id="2687058at2759"/>
<evidence type="ECO:0000256" key="5">
    <source>
        <dbReference type="ARBA" id="ARBA00022958"/>
    </source>
</evidence>
<dbReference type="GeneID" id="111305865"/>
<evidence type="ECO:0000256" key="4">
    <source>
        <dbReference type="ARBA" id="ARBA00022692"/>
    </source>
</evidence>
<keyword evidence="2" id="KW-0813">Transport</keyword>
<dbReference type="Proteomes" id="UP000515121">
    <property type="component" value="Unplaced"/>
</dbReference>
<keyword evidence="3" id="KW-0633">Potassium transport</keyword>
<dbReference type="PANTHER" id="PTHR32468">
    <property type="entry name" value="CATION/H + ANTIPORTER"/>
    <property type="match status" value="1"/>
</dbReference>
<dbReference type="InterPro" id="IPR006153">
    <property type="entry name" value="Cation/H_exchanger_TM"/>
</dbReference>
<feature type="domain" description="Cation/H(+) antiporter central" evidence="12">
    <location>
        <begin position="497"/>
        <end position="631"/>
    </location>
</feature>
<evidence type="ECO:0000256" key="10">
    <source>
        <dbReference type="SAM" id="Phobius"/>
    </source>
</evidence>
<dbReference type="PANTHER" id="PTHR32468:SF74">
    <property type="entry name" value="CATION_H(+) ANTIPORTER 21-RELATED"/>
    <property type="match status" value="1"/>
</dbReference>
<feature type="domain" description="Cation/H+ exchanger transmembrane" evidence="11">
    <location>
        <begin position="59"/>
        <end position="442"/>
    </location>
</feature>
<feature type="transmembrane region" description="Helical" evidence="10">
    <location>
        <begin position="356"/>
        <end position="383"/>
    </location>
</feature>
<dbReference type="GO" id="GO:0012505">
    <property type="term" value="C:endomembrane system"/>
    <property type="evidence" value="ECO:0007669"/>
    <property type="project" value="TreeGrafter"/>
</dbReference>
<comment type="similarity">
    <text evidence="9">Belongs to the monovalent cation:proton antiporter 2 (CPA2) transporter (TC 2.A.37) family. CHX (TC 2.A.37.4) subfamily.</text>
</comment>
<dbReference type="Pfam" id="PF23256">
    <property type="entry name" value="CHX17_2nd"/>
    <property type="match status" value="1"/>
</dbReference>
<feature type="transmembrane region" description="Helical" evidence="10">
    <location>
        <begin position="142"/>
        <end position="164"/>
    </location>
</feature>
<dbReference type="InterPro" id="IPR057290">
    <property type="entry name" value="CHX17_C"/>
</dbReference>
<feature type="domain" description="Cation/H(+) antiporter C-terminal" evidence="13">
    <location>
        <begin position="645"/>
        <end position="807"/>
    </location>
</feature>
<evidence type="ECO:0000259" key="11">
    <source>
        <dbReference type="Pfam" id="PF00999"/>
    </source>
</evidence>
<dbReference type="GO" id="GO:0006813">
    <property type="term" value="P:potassium ion transport"/>
    <property type="evidence" value="ECO:0007669"/>
    <property type="project" value="UniProtKB-KW"/>
</dbReference>
<dbReference type="InterPro" id="IPR038770">
    <property type="entry name" value="Na+/solute_symporter_sf"/>
</dbReference>
<accession>A0A6P6A3W4</accession>
<dbReference type="RefSeq" id="XP_022759462.1">
    <property type="nucleotide sequence ID" value="XM_022903727.1"/>
</dbReference>
<keyword evidence="6 10" id="KW-1133">Transmembrane helix</keyword>
<feature type="transmembrane region" description="Helical" evidence="10">
    <location>
        <begin position="176"/>
        <end position="199"/>
    </location>
</feature>
<evidence type="ECO:0000256" key="8">
    <source>
        <dbReference type="ARBA" id="ARBA00023136"/>
    </source>
</evidence>
<dbReference type="InterPro" id="IPR057291">
    <property type="entry name" value="CHX17_2nd"/>
</dbReference>
<feature type="transmembrane region" description="Helical" evidence="10">
    <location>
        <begin position="282"/>
        <end position="305"/>
    </location>
</feature>
<sequence length="842" mass="93084">MAHRPDFENKGKYRIFFGLNNEFTICYNDTKPISNNSWQAVNPLMKNLPIFMMQLSILIALTRILMLVLGPLRQPRFLSEILAGVLLGPSALGISALISSIISPFEGTLLLETMANLGVTFYMFLVGLEMDLTPIRKIGKTALSVSIAGIILPSIAGAGLHSLVRQQQKSTIRSPVMGAFFWSIALSVTSFPDLARILSDLKLMYTDLGKTALTAAVVSDLSCWFLLVVIVSLINGQQELYVAILVLFGMTIFWFMMRPFIYWTLKQISATSKESSTVDKHVYFILSLVLLCGYITELCGAHSMFGAFMLGLMIPGGELGISIMDKIEEYVVGILLPPTFMITGIRTNLEYIFADFSVGLVLLVVFLACCAKIVSTLLICLYFKCPKRDSLALGILMNTKGVLALIILNEGRNMKGLEQQTFSCIMAALMVMTIIIGPVVSFTHKSARHMKQYYHSNLEKSKPEAQLRVLACVHSTRNVSGLINLLQFSNATRKSPITVFAVHLVELAGRASAMIIFHDKSKTTDSGNNATREKAEAEQIASAFESFENDNHAVTVQPLTAVSPYASMHEDVSNFALDKLANIILIPFHKQPNAVGGWTDENLQHKQVNRNLLATAPCTVGLLVDRGLTSTFNQESQNGMRECRIAMLFVEGPDDREALAYAWRMAGTPSLILTVVRFLPGKDVSESTDNFEDEFDQSGILTAMFEREKQKQLDDDYLNEFRFRTMHDQSIAYIEKQVNGGDQIVSTITSVYNDFDLYVVGRGNGIKSPLTAGLSNWSDSPELGPLGETLTSTDFESPPSVLVVQQSATLPTGSKKLKMFGNSSHSAMETFVNHRRSDDGYY</sequence>
<evidence type="ECO:0000256" key="1">
    <source>
        <dbReference type="ARBA" id="ARBA00004141"/>
    </source>
</evidence>
<keyword evidence="8 10" id="KW-0472">Membrane</keyword>
<dbReference type="GO" id="GO:0006885">
    <property type="term" value="P:regulation of pH"/>
    <property type="evidence" value="ECO:0007669"/>
    <property type="project" value="TreeGrafter"/>
</dbReference>
<keyword evidence="14" id="KW-1185">Reference proteome</keyword>
<dbReference type="GO" id="GO:0016020">
    <property type="term" value="C:membrane"/>
    <property type="evidence" value="ECO:0007669"/>
    <property type="project" value="UniProtKB-SubCell"/>
</dbReference>
<feature type="transmembrane region" description="Helical" evidence="10">
    <location>
        <begin position="240"/>
        <end position="261"/>
    </location>
</feature>
<protein>
    <submittedName>
        <fullName evidence="15">Cation/H(+) antiporter 15-like</fullName>
    </submittedName>
</protein>
<evidence type="ECO:0000256" key="9">
    <source>
        <dbReference type="ARBA" id="ARBA00038341"/>
    </source>
</evidence>
<dbReference type="Pfam" id="PF23259">
    <property type="entry name" value="CHX17_C"/>
    <property type="match status" value="1"/>
</dbReference>
<dbReference type="GO" id="GO:1902600">
    <property type="term" value="P:proton transmembrane transport"/>
    <property type="evidence" value="ECO:0007669"/>
    <property type="project" value="InterPro"/>
</dbReference>
<keyword evidence="7" id="KW-0406">Ion transport</keyword>
<keyword evidence="4 10" id="KW-0812">Transmembrane</keyword>
<feature type="transmembrane region" description="Helical" evidence="10">
    <location>
        <begin position="420"/>
        <end position="442"/>
    </location>
</feature>
<proteinExistence type="inferred from homology"/>
<feature type="transmembrane region" description="Helical" evidence="10">
    <location>
        <begin position="109"/>
        <end position="130"/>
    </location>
</feature>
<dbReference type="Pfam" id="PF00999">
    <property type="entry name" value="Na_H_Exchanger"/>
    <property type="match status" value="1"/>
</dbReference>
<keyword evidence="5" id="KW-0630">Potassium</keyword>
<evidence type="ECO:0000256" key="3">
    <source>
        <dbReference type="ARBA" id="ARBA00022538"/>
    </source>
</evidence>
<reference evidence="15" key="1">
    <citation type="submission" date="2025-08" db="UniProtKB">
        <authorList>
            <consortium name="RefSeq"/>
        </authorList>
    </citation>
    <scope>IDENTIFICATION</scope>
    <source>
        <tissue evidence="15">Fruit stalk</tissue>
    </source>
</reference>